<dbReference type="CDD" id="cd16917">
    <property type="entry name" value="HATPase_UhpB-NarQ-NarX-like"/>
    <property type="match status" value="1"/>
</dbReference>
<keyword evidence="4" id="KW-0808">Transferase</keyword>
<dbReference type="PANTHER" id="PTHR24421:SF10">
    <property type="entry name" value="NITRATE_NITRITE SENSOR PROTEIN NARQ"/>
    <property type="match status" value="1"/>
</dbReference>
<reference evidence="11 12" key="1">
    <citation type="submission" date="2019-01" db="EMBL/GenBank/DDBJ databases">
        <title>Sequencing the genomes of 1000 actinobacteria strains.</title>
        <authorList>
            <person name="Klenk H.-P."/>
        </authorList>
    </citation>
    <scope>NUCLEOTIDE SEQUENCE [LARGE SCALE GENOMIC DNA]</scope>
    <source>
        <strain evidence="11 12">DSM 43925</strain>
    </source>
</reference>
<evidence type="ECO:0000256" key="9">
    <source>
        <dbReference type="SAM" id="Phobius"/>
    </source>
</evidence>
<keyword evidence="9" id="KW-0472">Membrane</keyword>
<keyword evidence="7" id="KW-0067">ATP-binding</keyword>
<keyword evidence="5" id="KW-0547">Nucleotide-binding</keyword>
<keyword evidence="3" id="KW-0597">Phosphoprotein</keyword>
<evidence type="ECO:0000256" key="6">
    <source>
        <dbReference type="ARBA" id="ARBA00022777"/>
    </source>
</evidence>
<dbReference type="Gene3D" id="1.20.5.1930">
    <property type="match status" value="1"/>
</dbReference>
<keyword evidence="6 11" id="KW-0418">Kinase</keyword>
<proteinExistence type="predicted"/>
<dbReference type="Gene3D" id="3.30.565.10">
    <property type="entry name" value="Histidine kinase-like ATPase, C-terminal domain"/>
    <property type="match status" value="1"/>
</dbReference>
<evidence type="ECO:0000313" key="12">
    <source>
        <dbReference type="Proteomes" id="UP000284824"/>
    </source>
</evidence>
<accession>A0A438M872</accession>
<evidence type="ECO:0000256" key="3">
    <source>
        <dbReference type="ARBA" id="ARBA00022553"/>
    </source>
</evidence>
<sequence length="364" mass="38786">MISTIWRNRPWVSDAATAALVLAAELGGFPQAGLDVRVVLIAVGAAGLMVVRRRYPIVVAGLVGVLYVVGAQPSSYDAPVSAMLIALYTVGRYTPAPASIAMATLAVVGGWVVHNLSGALAGSSPVMILPLALTPAFPVAAGHIVRLQAELSHRREQQIAEHAVRAERRRIARELHDVIAHHVSVVGLYMGVARRTIPTDPERAQLALLTGEGTARQAMTEMRRLLDVLRTDGEPIENQAGVGIRRLPTLIEESGNATLEVSGEAVELPTTVDHAVYRIVQEALTNTRKHAAGARTRVRLAYLPDLVEVEINDDGRARPGAVRPGLGLAGMAERVSLCGGEIHAGPSREGGFTVHVRIPLPEKM</sequence>
<dbReference type="InterPro" id="IPR055558">
    <property type="entry name" value="DUF7134"/>
</dbReference>
<feature type="transmembrane region" description="Helical" evidence="9">
    <location>
        <begin position="58"/>
        <end position="76"/>
    </location>
</feature>
<evidence type="ECO:0000256" key="7">
    <source>
        <dbReference type="ARBA" id="ARBA00022840"/>
    </source>
</evidence>
<keyword evidence="9" id="KW-0812">Transmembrane</keyword>
<dbReference type="GO" id="GO:0005524">
    <property type="term" value="F:ATP binding"/>
    <property type="evidence" value="ECO:0007669"/>
    <property type="project" value="UniProtKB-KW"/>
</dbReference>
<protein>
    <recommendedName>
        <fullName evidence="2">histidine kinase</fullName>
        <ecNumber evidence="2">2.7.13.3</ecNumber>
    </recommendedName>
</protein>
<evidence type="ECO:0000256" key="8">
    <source>
        <dbReference type="ARBA" id="ARBA00023012"/>
    </source>
</evidence>
<dbReference type="GO" id="GO:0000155">
    <property type="term" value="F:phosphorelay sensor kinase activity"/>
    <property type="evidence" value="ECO:0007669"/>
    <property type="project" value="InterPro"/>
</dbReference>
<feature type="transmembrane region" description="Helical" evidence="9">
    <location>
        <begin position="96"/>
        <end position="114"/>
    </location>
</feature>
<dbReference type="PANTHER" id="PTHR24421">
    <property type="entry name" value="NITRATE/NITRITE SENSOR PROTEIN NARX-RELATED"/>
    <property type="match status" value="1"/>
</dbReference>
<comment type="caution">
    <text evidence="11">The sequence shown here is derived from an EMBL/GenBank/DDBJ whole genome shotgun (WGS) entry which is preliminary data.</text>
</comment>
<dbReference type="SMART" id="SM00387">
    <property type="entry name" value="HATPase_c"/>
    <property type="match status" value="1"/>
</dbReference>
<dbReference type="InterPro" id="IPR011712">
    <property type="entry name" value="Sig_transdc_His_kin_sub3_dim/P"/>
</dbReference>
<dbReference type="Pfam" id="PF02518">
    <property type="entry name" value="HATPase_c"/>
    <property type="match status" value="1"/>
</dbReference>
<feature type="domain" description="Histidine kinase/HSP90-like ATPase" evidence="10">
    <location>
        <begin position="271"/>
        <end position="362"/>
    </location>
</feature>
<organism evidence="11 12">
    <name type="scientific">Nonomuraea polychroma</name>
    <dbReference type="NCBI Taxonomy" id="46176"/>
    <lineage>
        <taxon>Bacteria</taxon>
        <taxon>Bacillati</taxon>
        <taxon>Actinomycetota</taxon>
        <taxon>Actinomycetes</taxon>
        <taxon>Streptosporangiales</taxon>
        <taxon>Streptosporangiaceae</taxon>
        <taxon>Nonomuraea</taxon>
    </lineage>
</organism>
<dbReference type="SUPFAM" id="SSF55874">
    <property type="entry name" value="ATPase domain of HSP90 chaperone/DNA topoisomerase II/histidine kinase"/>
    <property type="match status" value="1"/>
</dbReference>
<evidence type="ECO:0000313" key="11">
    <source>
        <dbReference type="EMBL" id="RVX41897.1"/>
    </source>
</evidence>
<keyword evidence="12" id="KW-1185">Reference proteome</keyword>
<evidence type="ECO:0000259" key="10">
    <source>
        <dbReference type="SMART" id="SM00387"/>
    </source>
</evidence>
<keyword evidence="8" id="KW-0902">Two-component regulatory system</keyword>
<evidence type="ECO:0000256" key="5">
    <source>
        <dbReference type="ARBA" id="ARBA00022741"/>
    </source>
</evidence>
<comment type="catalytic activity">
    <reaction evidence="1">
        <text>ATP + protein L-histidine = ADP + protein N-phospho-L-histidine.</text>
        <dbReference type="EC" id="2.7.13.3"/>
    </reaction>
</comment>
<dbReference type="InterPro" id="IPR050482">
    <property type="entry name" value="Sensor_HK_TwoCompSys"/>
</dbReference>
<dbReference type="GO" id="GO:0046983">
    <property type="term" value="F:protein dimerization activity"/>
    <property type="evidence" value="ECO:0007669"/>
    <property type="project" value="InterPro"/>
</dbReference>
<dbReference type="Pfam" id="PF23539">
    <property type="entry name" value="DUF7134"/>
    <property type="match status" value="1"/>
</dbReference>
<dbReference type="EC" id="2.7.13.3" evidence="2"/>
<dbReference type="InterPro" id="IPR036890">
    <property type="entry name" value="HATPase_C_sf"/>
</dbReference>
<dbReference type="AlphaFoldDB" id="A0A438M872"/>
<evidence type="ECO:0000256" key="2">
    <source>
        <dbReference type="ARBA" id="ARBA00012438"/>
    </source>
</evidence>
<keyword evidence="9" id="KW-1133">Transmembrane helix</keyword>
<name>A0A438M872_9ACTN</name>
<dbReference type="Proteomes" id="UP000284824">
    <property type="component" value="Unassembled WGS sequence"/>
</dbReference>
<dbReference type="GO" id="GO:0016020">
    <property type="term" value="C:membrane"/>
    <property type="evidence" value="ECO:0007669"/>
    <property type="project" value="InterPro"/>
</dbReference>
<feature type="transmembrane region" description="Helical" evidence="9">
    <location>
        <begin position="126"/>
        <end position="145"/>
    </location>
</feature>
<dbReference type="RefSeq" id="WP_421915621.1">
    <property type="nucleotide sequence ID" value="NZ_SAUN01000001.1"/>
</dbReference>
<dbReference type="InterPro" id="IPR003594">
    <property type="entry name" value="HATPase_dom"/>
</dbReference>
<dbReference type="EMBL" id="SAUN01000001">
    <property type="protein sequence ID" value="RVX41897.1"/>
    <property type="molecule type" value="Genomic_DNA"/>
</dbReference>
<evidence type="ECO:0000256" key="1">
    <source>
        <dbReference type="ARBA" id="ARBA00000085"/>
    </source>
</evidence>
<gene>
    <name evidence="11" type="ORF">EDD27_4494</name>
</gene>
<evidence type="ECO:0000256" key="4">
    <source>
        <dbReference type="ARBA" id="ARBA00022679"/>
    </source>
</evidence>
<dbReference type="Pfam" id="PF07730">
    <property type="entry name" value="HisKA_3"/>
    <property type="match status" value="1"/>
</dbReference>